<keyword evidence="5 15" id="KW-0813">Transport</keyword>
<dbReference type="RefSeq" id="WP_045094635.1">
    <property type="nucleotide sequence ID" value="NZ_LN614827.1"/>
</dbReference>
<comment type="cofactor">
    <cofactor evidence="14">
        <name>heme</name>
        <dbReference type="ChEBI" id="CHEBI:30413"/>
    </cofactor>
    <text evidence="14">Binds 2 heme groups non-covalently.</text>
</comment>
<keyword evidence="10 15" id="KW-0249">Electron transport</keyword>
<evidence type="ECO:0000313" key="19">
    <source>
        <dbReference type="EMBL" id="CEG55829.1"/>
    </source>
</evidence>
<dbReference type="Pfam" id="PF00033">
    <property type="entry name" value="Cytochrome_B"/>
    <property type="match status" value="1"/>
</dbReference>
<dbReference type="OrthoDB" id="9804503at2"/>
<dbReference type="PIRSF" id="PIRSF038885">
    <property type="entry name" value="COB"/>
    <property type="match status" value="1"/>
</dbReference>
<dbReference type="AlphaFoldDB" id="A0A098G1H6"/>
<evidence type="ECO:0000256" key="12">
    <source>
        <dbReference type="ARBA" id="ARBA00023004"/>
    </source>
</evidence>
<sequence>MKGLFYWLDARLPLIATWKRHFSHYYVPKNLNFLYLLGSIALVILLSQLVTGLWLTMFYTPNTDLAFSSIEYIMRDVHFGWLLRYMHSTGASAFFIVIYLHLFRGLLYGSYQKPRELVWILGMLLFILLLAEAFFGYLLPWGQMSYWGAEVITSLFGAIPYIGKGLVTWIRGDFSVANATLQRFFALHVIGIPALIFFLVFLHLVALRQVGSNNPEGIEINKILDKQGKPEDGIPFHPYYTLKDAVGVLGFLILFFSVVFFMPEMGGYFLERANFTPANPVVTPDDITPLWYMAPFYAVLRAIPNKLLGVICLGLTLIVLFFLPWLDRSPVRSIRYKGIFSRTSLVLFVMSVFLLGYLGTVPVNPLRLLLARIGTIIYFTYFLLMPFYSRLEVCRQVPERIGQR</sequence>
<feature type="transmembrane region" description="Helical" evidence="16">
    <location>
        <begin position="307"/>
        <end position="326"/>
    </location>
</feature>
<feature type="transmembrane region" description="Helical" evidence="16">
    <location>
        <begin position="144"/>
        <end position="163"/>
    </location>
</feature>
<keyword evidence="11 16" id="KW-1133">Transmembrane helix</keyword>
<name>A0A098G1H6_9GAMM</name>
<feature type="transmembrane region" description="Helical" evidence="16">
    <location>
        <begin position="117"/>
        <end position="138"/>
    </location>
</feature>
<accession>A0A098G1H6</accession>
<evidence type="ECO:0000256" key="7">
    <source>
        <dbReference type="ARBA" id="ARBA00022660"/>
    </source>
</evidence>
<dbReference type="InterPro" id="IPR027387">
    <property type="entry name" value="Cytb/b6-like_sf"/>
</dbReference>
<feature type="transmembrane region" description="Helical" evidence="16">
    <location>
        <begin position="338"/>
        <end position="357"/>
    </location>
</feature>
<evidence type="ECO:0000313" key="20">
    <source>
        <dbReference type="Proteomes" id="UP000032430"/>
    </source>
</evidence>
<evidence type="ECO:0000256" key="5">
    <source>
        <dbReference type="ARBA" id="ARBA00022448"/>
    </source>
</evidence>
<feature type="binding site" description="axial binding residue" evidence="14">
    <location>
        <position position="188"/>
    </location>
    <ligand>
        <name>heme b</name>
        <dbReference type="ChEBI" id="CHEBI:60344"/>
        <label>b562</label>
    </ligand>
    <ligandPart>
        <name>Fe</name>
        <dbReference type="ChEBI" id="CHEBI:18248"/>
    </ligandPart>
</feature>
<dbReference type="Pfam" id="PF00032">
    <property type="entry name" value="Cytochrom_B_C"/>
    <property type="match status" value="1"/>
</dbReference>
<evidence type="ECO:0000256" key="13">
    <source>
        <dbReference type="ARBA" id="ARBA00023136"/>
    </source>
</evidence>
<dbReference type="FunFam" id="1.20.810.10:FF:000004">
    <property type="entry name" value="Cytochrome b"/>
    <property type="match status" value="1"/>
</dbReference>
<dbReference type="InterPro" id="IPR005798">
    <property type="entry name" value="Cyt_b/b6_C"/>
</dbReference>
<dbReference type="PROSITE" id="PS51002">
    <property type="entry name" value="CYTB_NTER"/>
    <property type="match status" value="1"/>
</dbReference>
<evidence type="ECO:0000259" key="18">
    <source>
        <dbReference type="PROSITE" id="PS51003"/>
    </source>
</evidence>
<dbReference type="GO" id="GO:0008121">
    <property type="term" value="F:quinol-cytochrome-c reductase activity"/>
    <property type="evidence" value="ECO:0007669"/>
    <property type="project" value="InterPro"/>
</dbReference>
<comment type="similarity">
    <text evidence="15">Belongs to the cytochrome b family.</text>
</comment>
<feature type="transmembrane region" description="Helical" evidence="16">
    <location>
        <begin position="184"/>
        <end position="206"/>
    </location>
</feature>
<keyword evidence="12 14" id="KW-0408">Iron</keyword>
<dbReference type="CDD" id="cd00284">
    <property type="entry name" value="Cytochrome_b_N"/>
    <property type="match status" value="1"/>
</dbReference>
<dbReference type="GO" id="GO:0046872">
    <property type="term" value="F:metal ion binding"/>
    <property type="evidence" value="ECO:0007669"/>
    <property type="project" value="UniProtKB-KW"/>
</dbReference>
<dbReference type="InterPro" id="IPR005797">
    <property type="entry name" value="Cyt_b/b6_N"/>
</dbReference>
<dbReference type="PROSITE" id="PS51003">
    <property type="entry name" value="CYTB_CTER"/>
    <property type="match status" value="1"/>
</dbReference>
<evidence type="ECO:0000256" key="10">
    <source>
        <dbReference type="ARBA" id="ARBA00022982"/>
    </source>
</evidence>
<evidence type="ECO:0000256" key="15">
    <source>
        <dbReference type="RuleBase" id="RU003385"/>
    </source>
</evidence>
<feature type="transmembrane region" description="Helical" evidence="16">
    <location>
        <begin position="33"/>
        <end position="55"/>
    </location>
</feature>
<keyword evidence="9 14" id="KW-0479">Metal-binding</keyword>
<comment type="subcellular location">
    <subcellularLocation>
        <location evidence="2">Membrane</location>
        <topology evidence="2">Multi-pass membrane protein</topology>
    </subcellularLocation>
</comment>
<reference evidence="20" key="1">
    <citation type="submission" date="2014-09" db="EMBL/GenBank/DDBJ databases">
        <authorList>
            <person name="Gomez-Valero L."/>
        </authorList>
    </citation>
    <scope>NUCLEOTIDE SEQUENCE [LARGE SCALE GENOMIC DNA]</scope>
    <source>
        <strain evidence="20">ATCC700992</strain>
    </source>
</reference>
<gene>
    <name evidence="19" type="primary">petB</name>
    <name evidence="19" type="ORF">LFA_0359</name>
</gene>
<proteinExistence type="inferred from homology"/>
<evidence type="ECO:0000259" key="17">
    <source>
        <dbReference type="PROSITE" id="PS51002"/>
    </source>
</evidence>
<evidence type="ECO:0000256" key="6">
    <source>
        <dbReference type="ARBA" id="ARBA00022617"/>
    </source>
</evidence>
<dbReference type="InterPro" id="IPR036150">
    <property type="entry name" value="Cyt_b/b6_C_sf"/>
</dbReference>
<dbReference type="InterPro" id="IPR048259">
    <property type="entry name" value="Cytochrome_b_N_euk/bac"/>
</dbReference>
<dbReference type="EMBL" id="LN614827">
    <property type="protein sequence ID" value="CEG55829.1"/>
    <property type="molecule type" value="Genomic_DNA"/>
</dbReference>
<dbReference type="Gene3D" id="1.20.810.10">
    <property type="entry name" value="Cytochrome Bc1 Complex, Chain C"/>
    <property type="match status" value="1"/>
</dbReference>
<comment type="cofactor">
    <cofactor evidence="15">
        <name>heme b</name>
        <dbReference type="ChEBI" id="CHEBI:60344"/>
    </cofactor>
    <text evidence="15">Binds 2 heme groups non-covalently.</text>
</comment>
<evidence type="ECO:0000256" key="14">
    <source>
        <dbReference type="PIRSR" id="PIRSR038885-2"/>
    </source>
</evidence>
<evidence type="ECO:0000256" key="1">
    <source>
        <dbReference type="ARBA" id="ARBA00002444"/>
    </source>
</evidence>
<evidence type="ECO:0000256" key="16">
    <source>
        <dbReference type="SAM" id="Phobius"/>
    </source>
</evidence>
<feature type="binding site" description="axial binding residue" evidence="14">
    <location>
        <position position="203"/>
    </location>
    <ligand>
        <name>heme b</name>
        <dbReference type="ChEBI" id="CHEBI:60344"/>
        <label>b566</label>
    </ligand>
    <ligandPart>
        <name>Fe</name>
        <dbReference type="ChEBI" id="CHEBI:18248"/>
    </ligandPart>
</feature>
<feature type="domain" description="Cytochrome b/b6 C-terminal region profile" evidence="18">
    <location>
        <begin position="226"/>
        <end position="399"/>
    </location>
</feature>
<dbReference type="PANTHER" id="PTHR19271:SF16">
    <property type="entry name" value="CYTOCHROME B"/>
    <property type="match status" value="1"/>
</dbReference>
<keyword evidence="13 16" id="KW-0472">Membrane</keyword>
<feature type="domain" description="Cytochrome b/b6 N-terminal region profile" evidence="17">
    <location>
        <begin position="4"/>
        <end position="216"/>
    </location>
</feature>
<evidence type="ECO:0000256" key="11">
    <source>
        <dbReference type="ARBA" id="ARBA00022989"/>
    </source>
</evidence>
<evidence type="ECO:0000256" key="2">
    <source>
        <dbReference type="ARBA" id="ARBA00004141"/>
    </source>
</evidence>
<feature type="transmembrane region" description="Helical" evidence="16">
    <location>
        <begin position="245"/>
        <end position="262"/>
    </location>
</feature>
<protein>
    <recommendedName>
        <fullName evidence="4 15">Cytochrome b</fullName>
    </recommendedName>
</protein>
<dbReference type="GO" id="GO:0022904">
    <property type="term" value="P:respiratory electron transport chain"/>
    <property type="evidence" value="ECO:0007669"/>
    <property type="project" value="InterPro"/>
</dbReference>
<dbReference type="STRING" id="1212491.LFA_0359"/>
<dbReference type="KEGG" id="lfa:LFA_0359"/>
<evidence type="ECO:0000256" key="3">
    <source>
        <dbReference type="ARBA" id="ARBA00011649"/>
    </source>
</evidence>
<feature type="transmembrane region" description="Helical" evidence="16">
    <location>
        <begin position="369"/>
        <end position="388"/>
    </location>
</feature>
<dbReference type="InterPro" id="IPR030689">
    <property type="entry name" value="Cytochrome_b"/>
</dbReference>
<dbReference type="SUPFAM" id="SSF81342">
    <property type="entry name" value="Transmembrane di-heme cytochromes"/>
    <property type="match status" value="1"/>
</dbReference>
<dbReference type="SUPFAM" id="SSF81648">
    <property type="entry name" value="a domain/subunit of cytochrome bc1 complex (Ubiquinol-cytochrome c reductase)"/>
    <property type="match status" value="1"/>
</dbReference>
<dbReference type="PANTHER" id="PTHR19271">
    <property type="entry name" value="CYTOCHROME B"/>
    <property type="match status" value="1"/>
</dbReference>
<evidence type="ECO:0000256" key="9">
    <source>
        <dbReference type="ARBA" id="ARBA00022723"/>
    </source>
</evidence>
<organism evidence="19 20">
    <name type="scientific">Legionella fallonii LLAP-10</name>
    <dbReference type="NCBI Taxonomy" id="1212491"/>
    <lineage>
        <taxon>Bacteria</taxon>
        <taxon>Pseudomonadati</taxon>
        <taxon>Pseudomonadota</taxon>
        <taxon>Gammaproteobacteria</taxon>
        <taxon>Legionellales</taxon>
        <taxon>Legionellaceae</taxon>
        <taxon>Legionella</taxon>
    </lineage>
</organism>
<dbReference type="GO" id="GO:0016491">
    <property type="term" value="F:oxidoreductase activity"/>
    <property type="evidence" value="ECO:0007669"/>
    <property type="project" value="InterPro"/>
</dbReference>
<dbReference type="HOGENOM" id="CLU_031114_3_0_6"/>
<dbReference type="GO" id="GO:0045275">
    <property type="term" value="C:respiratory chain complex III"/>
    <property type="evidence" value="ECO:0007669"/>
    <property type="project" value="InterPro"/>
</dbReference>
<feature type="binding site" description="axial binding residue" evidence="14">
    <location>
        <position position="101"/>
    </location>
    <ligand>
        <name>heme b</name>
        <dbReference type="ChEBI" id="CHEBI:60344"/>
        <label>b566</label>
    </ligand>
    <ligandPart>
        <name>Fe</name>
        <dbReference type="ChEBI" id="CHEBI:18248"/>
    </ligandPart>
</feature>
<keyword evidence="6 14" id="KW-0349">Heme</keyword>
<keyword evidence="8 15" id="KW-0812">Transmembrane</keyword>
<evidence type="ECO:0000256" key="8">
    <source>
        <dbReference type="ARBA" id="ARBA00022692"/>
    </source>
</evidence>
<feature type="binding site" description="axial binding residue" evidence="14">
    <location>
        <position position="87"/>
    </location>
    <ligand>
        <name>heme b</name>
        <dbReference type="ChEBI" id="CHEBI:60344"/>
        <label>b562</label>
    </ligand>
    <ligandPart>
        <name>Fe</name>
        <dbReference type="ChEBI" id="CHEBI:18248"/>
    </ligandPart>
</feature>
<dbReference type="Proteomes" id="UP000032430">
    <property type="component" value="Chromosome I"/>
</dbReference>
<evidence type="ECO:0000256" key="4">
    <source>
        <dbReference type="ARBA" id="ARBA00013531"/>
    </source>
</evidence>
<dbReference type="InterPro" id="IPR016174">
    <property type="entry name" value="Di-haem_cyt_TM"/>
</dbReference>
<keyword evidence="7 15" id="KW-0679">Respiratory chain</keyword>
<keyword evidence="20" id="KW-1185">Reference proteome</keyword>
<feature type="transmembrane region" description="Helical" evidence="16">
    <location>
        <begin position="85"/>
        <end position="105"/>
    </location>
</feature>
<comment type="function">
    <text evidence="1 15">Component of the ubiquinol-cytochrome c reductase complex (complex III or cytochrome b-c1 complex), which is a respiratory chain that generates an electrochemical potential coupled to ATP synthesis.</text>
</comment>
<comment type="subunit">
    <text evidence="3 15">The main subunits of complex b-c1 are: cytochrome b, cytochrome c1 and the Rieske protein.</text>
</comment>